<dbReference type="EC" id="3.1.-.-" evidence="1"/>
<reference evidence="1" key="1">
    <citation type="submission" date="2013-02" db="EMBL/GenBank/DDBJ databases">
        <title>Comparative genomics of Borrelia species.</title>
        <authorList>
            <person name="Schwan T.G."/>
            <person name="Raffel S.J."/>
            <person name="Porcella S.F."/>
        </authorList>
    </citation>
    <scope>NUCLEOTIDE SEQUENCE [LARGE SCALE GENOMIC DNA]</scope>
    <source>
        <strain evidence="1">YOR</strain>
    </source>
</reference>
<accession>A0ABN4C6V9</accession>
<dbReference type="Proteomes" id="UP000019269">
    <property type="component" value="Chromosome"/>
</dbReference>
<gene>
    <name evidence="1" type="ORF">BHY_0205</name>
</gene>
<name>A0ABN4C6V9_9SPIR</name>
<sequence length="40" mass="4654">MPHFFLGYTCLEIAKIKNCDVDSVVNALYDNFKDLFKDLI</sequence>
<dbReference type="GO" id="GO:0016787">
    <property type="term" value="F:hydrolase activity"/>
    <property type="evidence" value="ECO:0007669"/>
    <property type="project" value="UniProtKB-KW"/>
</dbReference>
<evidence type="ECO:0000313" key="1">
    <source>
        <dbReference type="EMBL" id="AHH03156.1"/>
    </source>
</evidence>
<protein>
    <submittedName>
        <fullName evidence="1">DNase, TatD family</fullName>
        <ecNumber evidence="1">3.1.-.-</ecNumber>
    </submittedName>
</protein>
<dbReference type="EMBL" id="CP004146">
    <property type="protein sequence ID" value="AHH03156.1"/>
    <property type="molecule type" value="Genomic_DNA"/>
</dbReference>
<evidence type="ECO:0000313" key="2">
    <source>
        <dbReference type="Proteomes" id="UP000019269"/>
    </source>
</evidence>
<organism evidence="1 2">
    <name type="scientific">Borrelia nietonii YOR</name>
    <dbReference type="NCBI Taxonomy" id="1293576"/>
    <lineage>
        <taxon>Bacteria</taxon>
        <taxon>Pseudomonadati</taxon>
        <taxon>Spirochaetota</taxon>
        <taxon>Spirochaetia</taxon>
        <taxon>Spirochaetales</taxon>
        <taxon>Borreliaceae</taxon>
        <taxon>Borrelia</taxon>
        <taxon>Borrelia nietonii</taxon>
    </lineage>
</organism>
<keyword evidence="1" id="KW-0378">Hydrolase</keyword>
<keyword evidence="2" id="KW-1185">Reference proteome</keyword>
<proteinExistence type="predicted"/>